<dbReference type="Gene3D" id="2.130.10.10">
    <property type="entry name" value="YVTN repeat-like/Quinoprotein amine dehydrogenase"/>
    <property type="match status" value="2"/>
</dbReference>
<feature type="region of interest" description="Disordered" evidence="4">
    <location>
        <begin position="423"/>
        <end position="453"/>
    </location>
</feature>
<organism evidence="8 9">
    <name type="scientific">Cyphellophora europaea (strain CBS 101466)</name>
    <name type="common">Phialophora europaea</name>
    <dbReference type="NCBI Taxonomy" id="1220924"/>
    <lineage>
        <taxon>Eukaryota</taxon>
        <taxon>Fungi</taxon>
        <taxon>Dikarya</taxon>
        <taxon>Ascomycota</taxon>
        <taxon>Pezizomycotina</taxon>
        <taxon>Eurotiomycetes</taxon>
        <taxon>Chaetothyriomycetidae</taxon>
        <taxon>Chaetothyriales</taxon>
        <taxon>Cyphellophoraceae</taxon>
        <taxon>Cyphellophora</taxon>
    </lineage>
</organism>
<dbReference type="eggNOG" id="KOG1896">
    <property type="taxonomic scope" value="Eukaryota"/>
</dbReference>
<evidence type="ECO:0000259" key="7">
    <source>
        <dbReference type="Pfam" id="PF23726"/>
    </source>
</evidence>
<comment type="subcellular location">
    <subcellularLocation>
        <location evidence="1">Nucleus</location>
    </subcellularLocation>
</comment>
<dbReference type="Pfam" id="PF10433">
    <property type="entry name" value="Beta-prop_RSE1_1st"/>
    <property type="match status" value="1"/>
</dbReference>
<dbReference type="EMBL" id="KB822724">
    <property type="protein sequence ID" value="ETN37125.1"/>
    <property type="molecule type" value="Genomic_DNA"/>
</dbReference>
<feature type="domain" description="RSE1/DDB1/CPSF1 first beta-propeller" evidence="6">
    <location>
        <begin position="13"/>
        <end position="412"/>
    </location>
</feature>
<evidence type="ECO:0008006" key="10">
    <source>
        <dbReference type="Google" id="ProtNLM"/>
    </source>
</evidence>
<dbReference type="OrthoDB" id="6109at2759"/>
<name>W2RLC7_CYPE1</name>
<dbReference type="Proteomes" id="UP000030752">
    <property type="component" value="Unassembled WGS sequence"/>
</dbReference>
<evidence type="ECO:0000256" key="2">
    <source>
        <dbReference type="ARBA" id="ARBA00022664"/>
    </source>
</evidence>
<dbReference type="VEuPathDB" id="FungiDB:HMPREF1541_08115"/>
<keyword evidence="9" id="KW-1185">Reference proteome</keyword>
<evidence type="ECO:0000256" key="1">
    <source>
        <dbReference type="ARBA" id="ARBA00004123"/>
    </source>
</evidence>
<evidence type="ECO:0000313" key="9">
    <source>
        <dbReference type="Proteomes" id="UP000030752"/>
    </source>
</evidence>
<reference evidence="8 9" key="1">
    <citation type="submission" date="2013-03" db="EMBL/GenBank/DDBJ databases">
        <title>The Genome Sequence of Phialophora europaea CBS 101466.</title>
        <authorList>
            <consortium name="The Broad Institute Genomics Platform"/>
            <person name="Cuomo C."/>
            <person name="de Hoog S."/>
            <person name="Gorbushina A."/>
            <person name="Walker B."/>
            <person name="Young S.K."/>
            <person name="Zeng Q."/>
            <person name="Gargeya S."/>
            <person name="Fitzgerald M."/>
            <person name="Haas B."/>
            <person name="Abouelleil A."/>
            <person name="Allen A.W."/>
            <person name="Alvarado L."/>
            <person name="Arachchi H.M."/>
            <person name="Berlin A.M."/>
            <person name="Chapman S.B."/>
            <person name="Gainer-Dewar J."/>
            <person name="Goldberg J."/>
            <person name="Griggs A."/>
            <person name="Gujja S."/>
            <person name="Hansen M."/>
            <person name="Howarth C."/>
            <person name="Imamovic A."/>
            <person name="Ireland A."/>
            <person name="Larimer J."/>
            <person name="McCowan C."/>
            <person name="Murphy C."/>
            <person name="Pearson M."/>
            <person name="Poon T.W."/>
            <person name="Priest M."/>
            <person name="Roberts A."/>
            <person name="Saif S."/>
            <person name="Shea T."/>
            <person name="Sisk P."/>
            <person name="Sykes S."/>
            <person name="Wortman J."/>
            <person name="Nusbaum C."/>
            <person name="Birren B."/>
        </authorList>
    </citation>
    <scope>NUCLEOTIDE SEQUENCE [LARGE SCALE GENOMIC DNA]</scope>
    <source>
        <strain evidence="8 9">CBS 101466</strain>
    </source>
</reference>
<dbReference type="Pfam" id="PF03178">
    <property type="entry name" value="CPSF_A"/>
    <property type="match status" value="1"/>
</dbReference>
<gene>
    <name evidence="8" type="ORF">HMPREF1541_08115</name>
</gene>
<dbReference type="GO" id="GO:0005634">
    <property type="term" value="C:nucleus"/>
    <property type="evidence" value="ECO:0007669"/>
    <property type="project" value="UniProtKB-SubCell"/>
</dbReference>
<dbReference type="InterPro" id="IPR004871">
    <property type="entry name" value="RSE1/DDB1/CPSF1_C"/>
</dbReference>
<dbReference type="InParanoid" id="W2RLC7"/>
<sequence>MQCYSELVPPSGITHSLAAPFVSAGANNLIVARTSLLQIFEVRSPDQGHDSKLVLVAEHRLSGTVTALGRVHVEDLRSGGDAVLIAFRDAKLSLVEWDPTQHSISTISIHYYENHALQAAPWMPDLQYCVSHLTIDPNSRCAAFNFGVGSLAIIPFHQAGDDLAMDDDLDDMDGIVEERTRSKHVNGLEDGHATPYFPSFVLPMTALDPGLLHPVDLTFLHEYRDPTIGILYSTAARSNNLAVERRDVTIYSVYALDIEQRASTTLQSVKNLPNDIHSVFSLPLPVSGSLLVGGNEIIHIDQGGKATGLSVNEFARESSSFPMTDQSSLRLRLEGSQVAQLDRLNGDVLLITKSGQLFVLSFRLDGRSVSGMSLRQVDNTKLCDAVQSMPSCASTLSSGQIFIGSEAADAVLLGARRGTQLKRQMSRSHADVNGDGFENGEDDDDDMEDDDDLFAGDRAASANLSQASGTNLHLHDTLPCIAPLHDIAFGRATKRKRDDLGRDDSSALADGLELAASYGHGRAGGIAFFTHDLNPEVRKRLRHGSAQGVWPCCANPGVSERLIVSERSDEEQTTSSLWELSGGDLQKVHGTEFEPTSGEPIAVGVFTSTSRTIFVTGSEIRVYNAGFGISQIVPIVDEDEGQLSRAVKASFAEPYMTLLKDDHSVTILKADKNGELEELELPQSLSAVSSDGFSAASLYVDTTDFFQSGRFHNSPSEPRILLSLLSTGGALSVIPMSNMDVQVFHVEGVGFLPTLLAPDVQLPKHWRNSDDLADAMIADLGNDVEQRPYLLIRNLTGDVILYEPFAVPGVVGSFKLKKVATRNADYNNDSTVEEDGEATPEMAAATTFTTASGHHAMLLPGSHALVIVKAAATAPQIYPIGPKSARSLCSLDGSQHADLAFVDSEGHLCLASVPPDLLLGQSPWVIHRKPLGHDITSIAYFEDTCSYVIASQRAAPFHLPRDDEFHPEWANEKTDFLPTTSESTLQLISSYTHNVISHYTFDASERVLDVKTMSLETSEITHRQQPLVVVGTGTAKGERIVTRGHIYLFSVAEVVPRPGVPESDLKLKLLSTEDVRGAVTTLAPIGSQGFVLAAQGQKCMVRGLREDMSILPVAFLDMHFYTSVSKSLPGTGLCILGDAFSGLWLIGYSEEPYKMQLLSQDMDRPSVLAADFLPSENSQELYIIAADGNGELRILQYDPENPKAERGKKLLLRSTFNTGDAPTTMRLVPRTLTSYEAAVTAPPTVASPGSGRATPAATSAAIPKYQLLITHASGAISLITTVDDASYRRLSTLQNILTSQMEHPCGLNPRAFRDIETDGMGGRGMIDGDVARRWLELSSQHKASVADKSGARAVWDIRADLEAVLGGGMDFMA</sequence>
<evidence type="ECO:0000259" key="6">
    <source>
        <dbReference type="Pfam" id="PF10433"/>
    </source>
</evidence>
<keyword evidence="3" id="KW-0539">Nucleus</keyword>
<dbReference type="STRING" id="1220924.W2RLC7"/>
<evidence type="ECO:0000256" key="4">
    <source>
        <dbReference type="SAM" id="MobiDB-lite"/>
    </source>
</evidence>
<feature type="compositionally biased region" description="Acidic residues" evidence="4">
    <location>
        <begin position="438"/>
        <end position="453"/>
    </location>
</feature>
<dbReference type="InterPro" id="IPR018846">
    <property type="entry name" value="Beta-prop_RSE1/DDB1/CPSF1_1st"/>
</dbReference>
<dbReference type="RefSeq" id="XP_008720657.1">
    <property type="nucleotide sequence ID" value="XM_008722435.1"/>
</dbReference>
<keyword evidence="2" id="KW-0507">mRNA processing</keyword>
<evidence type="ECO:0000259" key="5">
    <source>
        <dbReference type="Pfam" id="PF03178"/>
    </source>
</evidence>
<dbReference type="HOGENOM" id="CLU_002414_2_1_1"/>
<protein>
    <recommendedName>
        <fullName evidence="10">Cleavage/polyadenylation specificity factor A subunit C-terminal domain-containing protein</fullName>
    </recommendedName>
</protein>
<dbReference type="InterPro" id="IPR058543">
    <property type="entry name" value="Beta-prop_RSE1/DDB1/CPSF1_2nd"/>
</dbReference>
<accession>W2RLC7</accession>
<dbReference type="Pfam" id="PF23726">
    <property type="entry name" value="Beta-prop_RSE1_2nd"/>
    <property type="match status" value="1"/>
</dbReference>
<dbReference type="GO" id="GO:0003676">
    <property type="term" value="F:nucleic acid binding"/>
    <property type="evidence" value="ECO:0007669"/>
    <property type="project" value="InterPro"/>
</dbReference>
<dbReference type="PANTHER" id="PTHR10644">
    <property type="entry name" value="DNA REPAIR/RNA PROCESSING CPSF FAMILY"/>
    <property type="match status" value="1"/>
</dbReference>
<dbReference type="InterPro" id="IPR050358">
    <property type="entry name" value="RSE1/DDB1/CFT1"/>
</dbReference>
<dbReference type="InterPro" id="IPR015943">
    <property type="entry name" value="WD40/YVTN_repeat-like_dom_sf"/>
</dbReference>
<feature type="domain" description="RSE1/DDB1/CPSF1 C-terminal" evidence="5">
    <location>
        <begin position="983"/>
        <end position="1335"/>
    </location>
</feature>
<proteinExistence type="predicted"/>
<evidence type="ECO:0000256" key="3">
    <source>
        <dbReference type="ARBA" id="ARBA00023242"/>
    </source>
</evidence>
<feature type="domain" description="RSE1/DDB1/CPSF1 second beta-propeller" evidence="7">
    <location>
        <begin position="547"/>
        <end position="904"/>
    </location>
</feature>
<dbReference type="FunCoup" id="W2RLC7">
    <property type="interactions" value="1107"/>
</dbReference>
<dbReference type="GeneID" id="19975454"/>
<evidence type="ECO:0000313" key="8">
    <source>
        <dbReference type="EMBL" id="ETN37125.1"/>
    </source>
</evidence>
<dbReference type="GO" id="GO:0006397">
    <property type="term" value="P:mRNA processing"/>
    <property type="evidence" value="ECO:0007669"/>
    <property type="project" value="UniProtKB-KW"/>
</dbReference>